<protein>
    <recommendedName>
        <fullName evidence="3">Lipocalin-like domain-containing protein</fullName>
    </recommendedName>
</protein>
<accession>A0A3M7CHW4</accession>
<evidence type="ECO:0000313" key="1">
    <source>
        <dbReference type="EMBL" id="RMY51247.1"/>
    </source>
</evidence>
<gene>
    <name evidence="1" type="ORF">D0864_14436</name>
</gene>
<sequence length="194" mass="21129">MSSSSSSSSNNKSLTNLSGKWKQSKPLTTDIAPVLEIQGFNALMRKAILAAPVHLAIDQQSEREIVIEQSTSASLPGIREVWYPPSASAGEQGKLSAWLESEDKLMGKVRSRSGWFSVKDLGEEQGVEGFLIEGLQAEEKVIWAEVESLASKKAWKAVQVWRMEAGRFVRRVVTTGAGGEGGKAETVLVYEFEG</sequence>
<evidence type="ECO:0008006" key="3">
    <source>
        <dbReference type="Google" id="ProtNLM"/>
    </source>
</evidence>
<proteinExistence type="predicted"/>
<dbReference type="InterPro" id="IPR053037">
    <property type="entry name" value="Pericyclase_pydY-like"/>
</dbReference>
<dbReference type="EMBL" id="QWIO01002743">
    <property type="protein sequence ID" value="RMY51247.1"/>
    <property type="molecule type" value="Genomic_DNA"/>
</dbReference>
<evidence type="ECO:0000313" key="2">
    <source>
        <dbReference type="Proteomes" id="UP000269539"/>
    </source>
</evidence>
<dbReference type="Proteomes" id="UP000269539">
    <property type="component" value="Unassembled WGS sequence"/>
</dbReference>
<comment type="caution">
    <text evidence="1">The sequence shown here is derived from an EMBL/GenBank/DDBJ whole genome shotgun (WGS) entry which is preliminary data.</text>
</comment>
<dbReference type="PANTHER" id="PTHR38115">
    <property type="entry name" value="LIPOCALIN-LIKE DOMAIN-CONTAINING PROTEIN"/>
    <property type="match status" value="1"/>
</dbReference>
<name>A0A3M7CHW4_HORWE</name>
<dbReference type="AlphaFoldDB" id="A0A3M7CHW4"/>
<dbReference type="PANTHER" id="PTHR38115:SF1">
    <property type="entry name" value="LIPOCALIN-LIKE DOMAIN-CONTAINING PROTEIN"/>
    <property type="match status" value="1"/>
</dbReference>
<reference evidence="1 2" key="1">
    <citation type="journal article" date="2018" name="BMC Genomics">
        <title>Genomic evidence for intraspecific hybridization in a clonal and extremely halotolerant yeast.</title>
        <authorList>
            <person name="Gostincar C."/>
            <person name="Stajich J.E."/>
            <person name="Zupancic J."/>
            <person name="Zalar P."/>
            <person name="Gunde-Cimerman N."/>
        </authorList>
    </citation>
    <scope>NUCLEOTIDE SEQUENCE [LARGE SCALE GENOMIC DNA]</scope>
    <source>
        <strain evidence="1 2">EXF-10513</strain>
    </source>
</reference>
<organism evidence="1 2">
    <name type="scientific">Hortaea werneckii</name>
    <name type="common">Black yeast</name>
    <name type="synonym">Cladosporium werneckii</name>
    <dbReference type="NCBI Taxonomy" id="91943"/>
    <lineage>
        <taxon>Eukaryota</taxon>
        <taxon>Fungi</taxon>
        <taxon>Dikarya</taxon>
        <taxon>Ascomycota</taxon>
        <taxon>Pezizomycotina</taxon>
        <taxon>Dothideomycetes</taxon>
        <taxon>Dothideomycetidae</taxon>
        <taxon>Mycosphaerellales</taxon>
        <taxon>Teratosphaeriaceae</taxon>
        <taxon>Hortaea</taxon>
    </lineage>
</organism>